<feature type="transmembrane region" description="Helical" evidence="1">
    <location>
        <begin position="201"/>
        <end position="218"/>
    </location>
</feature>
<feature type="transmembrane region" description="Helical" evidence="1">
    <location>
        <begin position="169"/>
        <end position="189"/>
    </location>
</feature>
<organism evidence="2 3">
    <name type="scientific">Leptospira stimsonii</name>
    <dbReference type="NCBI Taxonomy" id="2202203"/>
    <lineage>
        <taxon>Bacteria</taxon>
        <taxon>Pseudomonadati</taxon>
        <taxon>Spirochaetota</taxon>
        <taxon>Spirochaetia</taxon>
        <taxon>Leptospirales</taxon>
        <taxon>Leptospiraceae</taxon>
        <taxon>Leptospira</taxon>
    </lineage>
</organism>
<protein>
    <submittedName>
        <fullName evidence="2">Sodium-dependent bicarbonate transport family permease</fullName>
    </submittedName>
</protein>
<dbReference type="OrthoDB" id="345121at2"/>
<evidence type="ECO:0000313" key="2">
    <source>
        <dbReference type="EMBL" id="RHX85867.1"/>
    </source>
</evidence>
<dbReference type="Pfam" id="PF05982">
    <property type="entry name" value="Sbt_1"/>
    <property type="match status" value="1"/>
</dbReference>
<dbReference type="InterPro" id="IPR010293">
    <property type="entry name" value="Sbt_1"/>
</dbReference>
<accession>A0A396YX04</accession>
<feature type="transmembrane region" description="Helical" evidence="1">
    <location>
        <begin position="263"/>
        <end position="284"/>
    </location>
</feature>
<dbReference type="Proteomes" id="UP000265798">
    <property type="component" value="Unassembled WGS sequence"/>
</dbReference>
<feature type="transmembrane region" description="Helical" evidence="1">
    <location>
        <begin position="291"/>
        <end position="313"/>
    </location>
</feature>
<feature type="transmembrane region" description="Helical" evidence="1">
    <location>
        <begin position="35"/>
        <end position="52"/>
    </location>
</feature>
<gene>
    <name evidence="2" type="ORF">DLM75_19680</name>
</gene>
<reference evidence="3" key="1">
    <citation type="submission" date="2018-05" db="EMBL/GenBank/DDBJ databases">
        <title>Leptospira yasudae sp. nov. and Leptospira stimsonii sp. nov., two pathogenic species of the genus Leptospira isolated from environmental sources.</title>
        <authorList>
            <person name="Casanovas-Massana A."/>
            <person name="Hamond C."/>
            <person name="Santos L.A."/>
            <person name="Hacker K.P."/>
            <person name="Balassiano I."/>
            <person name="Medeiros M.A."/>
            <person name="Reis M.G."/>
            <person name="Ko A.I."/>
            <person name="Wunder E.A."/>
        </authorList>
    </citation>
    <scope>NUCLEOTIDE SEQUENCE [LARGE SCALE GENOMIC DNA]</scope>
    <source>
        <strain evidence="3">Yale</strain>
    </source>
</reference>
<evidence type="ECO:0000313" key="3">
    <source>
        <dbReference type="Proteomes" id="UP000265798"/>
    </source>
</evidence>
<feature type="transmembrane region" description="Helical" evidence="1">
    <location>
        <begin position="230"/>
        <end position="251"/>
    </location>
</feature>
<dbReference type="AlphaFoldDB" id="A0A396YX04"/>
<keyword evidence="1" id="KW-0472">Membrane</keyword>
<sequence>MVQSLTTSLLTPMVLAFILGIVSTLLKSDLKFPDGLYAGLTIYLLLAIGIKGGVKLSSTQFLEFYKPAFVALVMCCLIPLFAFFILNKIGKFNTINSAAIAAHYGSVSAVTFSESTAFLDLMNIGYEGFMPSLLAIMEIPAILVAIYIAKRNSSSESSANISTIFHELFAGKGTILLLGGLFIGFFSGKKGFEQVAPFFETPFRGVLALFLLEVGILTGKRISDLSQVGIFLVFFAILMPVIHASLGIYLGKLAGLSLGGSTIFGVLCASASYIAAPAAIRIALPEANPTYYFTSSLAITFPFNIVVGLPLYLSLSKFLFSLGS</sequence>
<feature type="transmembrane region" description="Helical" evidence="1">
    <location>
        <begin position="6"/>
        <end position="26"/>
    </location>
</feature>
<dbReference type="EMBL" id="QHCT01000007">
    <property type="protein sequence ID" value="RHX85867.1"/>
    <property type="molecule type" value="Genomic_DNA"/>
</dbReference>
<keyword evidence="1" id="KW-1133">Transmembrane helix</keyword>
<name>A0A396YX04_9LEPT</name>
<feature type="transmembrane region" description="Helical" evidence="1">
    <location>
        <begin position="129"/>
        <end position="149"/>
    </location>
</feature>
<feature type="transmembrane region" description="Helical" evidence="1">
    <location>
        <begin position="64"/>
        <end position="86"/>
    </location>
</feature>
<dbReference type="PANTHER" id="PTHR40400:SF1">
    <property type="entry name" value="SLR1512 PROTEIN"/>
    <property type="match status" value="1"/>
</dbReference>
<comment type="caution">
    <text evidence="2">The sequence shown here is derived from an EMBL/GenBank/DDBJ whole genome shotgun (WGS) entry which is preliminary data.</text>
</comment>
<dbReference type="PANTHER" id="PTHR40400">
    <property type="entry name" value="SLR1512 PROTEIN"/>
    <property type="match status" value="1"/>
</dbReference>
<keyword evidence="1" id="KW-0812">Transmembrane</keyword>
<proteinExistence type="predicted"/>
<evidence type="ECO:0000256" key="1">
    <source>
        <dbReference type="SAM" id="Phobius"/>
    </source>
</evidence>